<feature type="domain" description="PAS" evidence="1">
    <location>
        <begin position="510"/>
        <end position="549"/>
    </location>
</feature>
<dbReference type="PROSITE" id="PS50883">
    <property type="entry name" value="EAL"/>
    <property type="match status" value="1"/>
</dbReference>
<evidence type="ECO:0008006" key="6">
    <source>
        <dbReference type="Google" id="ProtNLM"/>
    </source>
</evidence>
<evidence type="ECO:0000313" key="5">
    <source>
        <dbReference type="Proteomes" id="UP000242881"/>
    </source>
</evidence>
<proteinExistence type="predicted"/>
<dbReference type="NCBIfam" id="TIGR00229">
    <property type="entry name" value="sensory_box"/>
    <property type="match status" value="1"/>
</dbReference>
<dbReference type="SMART" id="SM00267">
    <property type="entry name" value="GGDEF"/>
    <property type="match status" value="1"/>
</dbReference>
<dbReference type="InterPro" id="IPR000014">
    <property type="entry name" value="PAS"/>
</dbReference>
<dbReference type="InterPro" id="IPR050706">
    <property type="entry name" value="Cyclic-di-GMP_PDE-like"/>
</dbReference>
<dbReference type="PROSITE" id="PS50887">
    <property type="entry name" value="GGDEF"/>
    <property type="match status" value="1"/>
</dbReference>
<dbReference type="Proteomes" id="UP000242881">
    <property type="component" value="Unassembled WGS sequence"/>
</dbReference>
<dbReference type="SUPFAM" id="SSF141868">
    <property type="entry name" value="EAL domain-like"/>
    <property type="match status" value="1"/>
</dbReference>
<dbReference type="NCBIfam" id="TIGR00254">
    <property type="entry name" value="GGDEF"/>
    <property type="match status" value="1"/>
</dbReference>
<dbReference type="InterPro" id="IPR000160">
    <property type="entry name" value="GGDEF_dom"/>
</dbReference>
<dbReference type="Pfam" id="PF13426">
    <property type="entry name" value="PAS_9"/>
    <property type="match status" value="2"/>
</dbReference>
<evidence type="ECO:0000259" key="3">
    <source>
        <dbReference type="PROSITE" id="PS50887"/>
    </source>
</evidence>
<dbReference type="EMBL" id="PNIN01000017">
    <property type="protein sequence ID" value="PMP72777.1"/>
    <property type="molecule type" value="Genomic_DNA"/>
</dbReference>
<dbReference type="InterPro" id="IPR035965">
    <property type="entry name" value="PAS-like_dom_sf"/>
</dbReference>
<feature type="domain" description="GGDEF" evidence="3">
    <location>
        <begin position="657"/>
        <end position="789"/>
    </location>
</feature>
<sequence length="1054" mass="122928">MRKFAVCFHHTKEDLRVWERFIDYLSEKFGEDFDLVTYTSFLEERKRSRRDDYDVVFQNPETVFLLLDRGYIPIARFDNQWDTVYYLRKKKFDKDKKLLKVGILPIRSIYSTLLELENIGFDIDKLDFIIYESLKDIHSALLNDEIDIGITRKDIFSHLPVDFQSQMDILLEFNIGIFHSFMVKPTDLDFRSKIEDILFNMHSDPRGLDIIKNLDSDKIVPIGYEFGFLDRLNKIGEKIFEYRNYRSFFKVIDQVTNIGVIIYGNTVKYANKYALGFLKYNEKELYKLDVVELFEKSKAEFVKNNVSRRLAGEFFDVKYKNIKMVARNGEILDVEGFASTVIFHGKPSGTFIFIDNRKNVFLEKLFSGIKKLNHIITFLDDKEEVFKKLSENITTVMGLCFSRVIYYENGLQHSEYTYGTPLKLLEKIEINDKNILMDIVSDDSGNIKAIVFVIPIFIEDRLIAIIEVHTQKYINFLDELVVLMEELKSDITFILQKIEKDEKALWFYNAIKSSKDLCFITDFEGKILFHNEAVAKVSGYSSEEIIGKTPAIFKSGSMSRDFYDRFYQIIKSGNEFSGIFINKTKSGHLFYIDATVIPIMKNKVIKGYVSIGKNITKEILLQNEIDRVRYEDHLTGLYNYLGFQHKANEFLKSNPESISAFVLVDIDNMSFINNTYGFAFGDEVLKIVGNSLKKLTKERDIVSRVGGDDFAVLFSNIKKKENIIKIVERLSSFFQKKFLIENESIYINVKISIVIYPFDGKDILSIMNKASLVLSKMKKMDDFIQFYDPDLEKQAEQYMIVEDLLSTAVEEDRYILHYQPYFYTDTLELAGFEALIRLKDKEGNIVYPGFFIDHLEQSKHIDSFEKWLINEVSELIKETGYNISINISAKGLDIDSFVSKFSHLTPDISKKITVEITEREFNENTDLFVDNFYEFKKKMNLKLALDDFGTGYSSLSRLKYLPCDILKIDISFIRDMFKSEKDTAFVNAMIDLGKRFGYTTLAEGVETLEQLVYLKNNGCDIIQGYLLGKPLDKGILYSTDWKKYSENLRKQYFK</sequence>
<evidence type="ECO:0000313" key="4">
    <source>
        <dbReference type="EMBL" id="PMP72777.1"/>
    </source>
</evidence>
<gene>
    <name evidence="4" type="ORF">C0187_00970</name>
</gene>
<dbReference type="Pfam" id="PF00563">
    <property type="entry name" value="EAL"/>
    <property type="match status" value="1"/>
</dbReference>
<dbReference type="SMART" id="SM00052">
    <property type="entry name" value="EAL"/>
    <property type="match status" value="1"/>
</dbReference>
<dbReference type="GO" id="GO:0071111">
    <property type="term" value="F:cyclic-guanylate-specific phosphodiesterase activity"/>
    <property type="evidence" value="ECO:0007669"/>
    <property type="project" value="InterPro"/>
</dbReference>
<dbReference type="InterPro" id="IPR043128">
    <property type="entry name" value="Rev_trsase/Diguanyl_cyclase"/>
</dbReference>
<dbReference type="InterPro" id="IPR035919">
    <property type="entry name" value="EAL_sf"/>
</dbReference>
<dbReference type="PANTHER" id="PTHR33121">
    <property type="entry name" value="CYCLIC DI-GMP PHOSPHODIESTERASE PDEF"/>
    <property type="match status" value="1"/>
</dbReference>
<dbReference type="Gene3D" id="3.30.450.20">
    <property type="entry name" value="PAS domain"/>
    <property type="match status" value="1"/>
</dbReference>
<dbReference type="SUPFAM" id="SSF55073">
    <property type="entry name" value="Nucleotide cyclase"/>
    <property type="match status" value="1"/>
</dbReference>
<dbReference type="SUPFAM" id="SSF55785">
    <property type="entry name" value="PYP-like sensor domain (PAS domain)"/>
    <property type="match status" value="1"/>
</dbReference>
<feature type="domain" description="EAL" evidence="2">
    <location>
        <begin position="798"/>
        <end position="1044"/>
    </location>
</feature>
<reference evidence="4 5" key="1">
    <citation type="submission" date="2018-01" db="EMBL/GenBank/DDBJ databases">
        <title>Metagenomic assembled genomes from two thermal pools in the Uzon Caldera, Kamchatka, Russia.</title>
        <authorList>
            <person name="Wilkins L."/>
            <person name="Ettinger C."/>
        </authorList>
    </citation>
    <scope>NUCLEOTIDE SEQUENCE [LARGE SCALE GENOMIC DNA]</scope>
    <source>
        <strain evidence="4">ZAV-05</strain>
    </source>
</reference>
<dbReference type="Pfam" id="PF00990">
    <property type="entry name" value="GGDEF"/>
    <property type="match status" value="1"/>
</dbReference>
<dbReference type="Gene3D" id="3.30.70.270">
    <property type="match status" value="1"/>
</dbReference>
<dbReference type="CDD" id="cd01949">
    <property type="entry name" value="GGDEF"/>
    <property type="match status" value="1"/>
</dbReference>
<dbReference type="SMART" id="SM00091">
    <property type="entry name" value="PAS"/>
    <property type="match status" value="2"/>
</dbReference>
<organism evidence="4 5">
    <name type="scientific">Calditerrivibrio nitroreducens</name>
    <dbReference type="NCBI Taxonomy" id="477976"/>
    <lineage>
        <taxon>Bacteria</taxon>
        <taxon>Pseudomonadati</taxon>
        <taxon>Deferribacterota</taxon>
        <taxon>Deferribacteres</taxon>
        <taxon>Deferribacterales</taxon>
        <taxon>Calditerrivibrionaceae</taxon>
    </lineage>
</organism>
<evidence type="ECO:0000259" key="2">
    <source>
        <dbReference type="PROSITE" id="PS50883"/>
    </source>
</evidence>
<dbReference type="InterPro" id="IPR001633">
    <property type="entry name" value="EAL_dom"/>
</dbReference>
<dbReference type="AlphaFoldDB" id="A0A2J6WQV4"/>
<dbReference type="PROSITE" id="PS50112">
    <property type="entry name" value="PAS"/>
    <property type="match status" value="1"/>
</dbReference>
<accession>A0A2J6WQV4</accession>
<dbReference type="PANTHER" id="PTHR33121:SF71">
    <property type="entry name" value="OXYGEN SENSOR PROTEIN DOSP"/>
    <property type="match status" value="1"/>
</dbReference>
<comment type="caution">
    <text evidence="4">The sequence shown here is derived from an EMBL/GenBank/DDBJ whole genome shotgun (WGS) entry which is preliminary data.</text>
</comment>
<protein>
    <recommendedName>
        <fullName evidence="6">Diguanylate cyclase/phosphodiesterase with PAS/PAC sensor(S)</fullName>
    </recommendedName>
</protein>
<dbReference type="InterPro" id="IPR029787">
    <property type="entry name" value="Nucleotide_cyclase"/>
</dbReference>
<dbReference type="CDD" id="cd00130">
    <property type="entry name" value="PAS"/>
    <property type="match status" value="1"/>
</dbReference>
<evidence type="ECO:0000259" key="1">
    <source>
        <dbReference type="PROSITE" id="PS50112"/>
    </source>
</evidence>
<dbReference type="Gene3D" id="3.20.20.450">
    <property type="entry name" value="EAL domain"/>
    <property type="match status" value="1"/>
</dbReference>
<dbReference type="CDD" id="cd01948">
    <property type="entry name" value="EAL"/>
    <property type="match status" value="1"/>
</dbReference>
<name>A0A2J6WQV4_9BACT</name>